<keyword evidence="13" id="KW-0472">Membrane</keyword>
<dbReference type="Proteomes" id="UP000018001">
    <property type="component" value="Unassembled WGS sequence"/>
</dbReference>
<keyword evidence="10" id="KW-1133">Transmembrane helix</keyword>
<dbReference type="Gene3D" id="3.40.50.720">
    <property type="entry name" value="NAD(P)-binding Rossmann-like Domain"/>
    <property type="match status" value="1"/>
</dbReference>
<evidence type="ECO:0000256" key="6">
    <source>
        <dbReference type="ARBA" id="ARBA00022741"/>
    </source>
</evidence>
<evidence type="ECO:0000256" key="10">
    <source>
        <dbReference type="ARBA" id="ARBA00022989"/>
    </source>
</evidence>
<sequence>MFGFGTKNEFVVDGKTAVVTGGSDGMGRAAAIQLAQKGANVVIVSRTAAALNPEKQRFHFISADLTDPTEAERVISEVTDWNGGEAPDIVWCCAGYCHPGFFIETPVQTLKDQMDTIYWTAAYTAHATLRKWLVPTSGSKGNASDASSQRRHLIFTSSVLAFVPVTGYAPYSPAKAAMRCLSDTLCQEVEMYNGARRNSNIAAPAADVKIHTIFPMGISSPGFENEEKLKPELTKKLEEADKPQAPEEVARIAIKALERGDYLITTMLVGHLMKGTSLGSSPRNNILLDTLTSWASNLIFLGVIPDLSRKTWNWASCLYPNIHREASSQLILDDVQTISSCWDLLNCTFEEIRDWQPDTRLHFLQYMQATHFQRLGSSDQFRDMEGITEFTMRKGIAGAKTWVSHVEAAAIEAVERAAAIVLEYSHDTGSNPGVVKWVSFFREQCSGGLGDRREHDQAWSAASLIALEHGINRARSSNVSYPTARELFWVHGLRVHRQLMQNRSIIVFFVRAALIFTNKSLAVTIERALEFFTRVNTPVPMKLWSEVVWQVGGVLFGYHVEGSPRDWELLRLIAVQFWEEYQKAAMD</sequence>
<protein>
    <recommendedName>
        <fullName evidence="14">3-dehydrosphinganine reductase</fullName>
        <ecNumber evidence="14">1.1.1.102</ecNumber>
    </recommendedName>
</protein>
<evidence type="ECO:0000256" key="7">
    <source>
        <dbReference type="ARBA" id="ARBA00022824"/>
    </source>
</evidence>
<comment type="subcellular location">
    <subcellularLocation>
        <location evidence="1">Endoplasmic reticulum membrane</location>
    </subcellularLocation>
</comment>
<dbReference type="SMART" id="SM00822">
    <property type="entry name" value="PKS_KR"/>
    <property type="match status" value="1"/>
</dbReference>
<dbReference type="InterPro" id="IPR002347">
    <property type="entry name" value="SDR_fam"/>
</dbReference>
<dbReference type="HOGENOM" id="CLU_464590_0_0_1"/>
<comment type="pathway">
    <text evidence="2">Lipid metabolism; sphingolipid metabolism.</text>
</comment>
<dbReference type="Pfam" id="PF00106">
    <property type="entry name" value="adh_short"/>
    <property type="match status" value="1"/>
</dbReference>
<keyword evidence="9" id="KW-0746">Sphingolipid metabolism</keyword>
<keyword evidence="12" id="KW-0443">Lipid metabolism</keyword>
<dbReference type="GO" id="GO:0005789">
    <property type="term" value="C:endoplasmic reticulum membrane"/>
    <property type="evidence" value="ECO:0007669"/>
    <property type="project" value="UniProtKB-SubCell"/>
</dbReference>
<evidence type="ECO:0000256" key="4">
    <source>
        <dbReference type="ARBA" id="ARBA00006484"/>
    </source>
</evidence>
<dbReference type="PRINTS" id="PR00081">
    <property type="entry name" value="GDHRDH"/>
</dbReference>
<keyword evidence="8" id="KW-0521">NADP</keyword>
<evidence type="ECO:0000256" key="9">
    <source>
        <dbReference type="ARBA" id="ARBA00022919"/>
    </source>
</evidence>
<evidence type="ECO:0000256" key="13">
    <source>
        <dbReference type="ARBA" id="ARBA00023136"/>
    </source>
</evidence>
<evidence type="ECO:0000259" key="17">
    <source>
        <dbReference type="SMART" id="SM00822"/>
    </source>
</evidence>
<dbReference type="GO" id="GO:0030148">
    <property type="term" value="P:sphingolipid biosynthetic process"/>
    <property type="evidence" value="ECO:0007669"/>
    <property type="project" value="InterPro"/>
</dbReference>
<dbReference type="InParanoid" id="V5FPD2"/>
<evidence type="ECO:0000256" key="12">
    <source>
        <dbReference type="ARBA" id="ARBA00023098"/>
    </source>
</evidence>
<dbReference type="OrthoDB" id="10267115at2759"/>
<comment type="similarity">
    <text evidence="4">Belongs to the short-chain dehydrogenases/reductases (SDR) family.</text>
</comment>
<dbReference type="eggNOG" id="KOG1210">
    <property type="taxonomic scope" value="Eukaryota"/>
</dbReference>
<dbReference type="EC" id="1.1.1.102" evidence="14"/>
<comment type="function">
    <text evidence="15">Catalyzes the reduction of 3'-oxosphinganine (3-ketodihydrosphingosine/KDS) to sphinganine (dihydrosphingosine/DHS), the second step of de novo sphingolipid biosynthesis.</text>
</comment>
<evidence type="ECO:0000256" key="11">
    <source>
        <dbReference type="ARBA" id="ARBA00023002"/>
    </source>
</evidence>
<evidence type="ECO:0000313" key="18">
    <source>
        <dbReference type="EMBL" id="GAD99874.1"/>
    </source>
</evidence>
<dbReference type="InterPro" id="IPR045022">
    <property type="entry name" value="KDSR-like"/>
</dbReference>
<comment type="catalytic activity">
    <reaction evidence="16">
        <text>sphinganine + NADP(+) = 3-oxosphinganine + NADPH + H(+)</text>
        <dbReference type="Rhea" id="RHEA:22640"/>
        <dbReference type="ChEBI" id="CHEBI:15378"/>
        <dbReference type="ChEBI" id="CHEBI:57783"/>
        <dbReference type="ChEBI" id="CHEBI:57817"/>
        <dbReference type="ChEBI" id="CHEBI:58299"/>
        <dbReference type="ChEBI" id="CHEBI:58349"/>
        <dbReference type="EC" id="1.1.1.102"/>
    </reaction>
    <physiologicalReaction direction="right-to-left" evidence="16">
        <dbReference type="Rhea" id="RHEA:22642"/>
    </physiologicalReaction>
</comment>
<dbReference type="GO" id="GO:0000166">
    <property type="term" value="F:nucleotide binding"/>
    <property type="evidence" value="ECO:0007669"/>
    <property type="project" value="UniProtKB-KW"/>
</dbReference>
<dbReference type="InterPro" id="IPR036291">
    <property type="entry name" value="NAD(P)-bd_dom_sf"/>
</dbReference>
<comment type="caution">
    <text evidence="18">The sequence shown here is derived from an EMBL/GenBank/DDBJ whole genome shotgun (WGS) entry which is preliminary data.</text>
</comment>
<evidence type="ECO:0000256" key="15">
    <source>
        <dbReference type="ARBA" id="ARBA00044737"/>
    </source>
</evidence>
<keyword evidence="19" id="KW-1185">Reference proteome</keyword>
<dbReference type="AlphaFoldDB" id="V5FPD2"/>
<dbReference type="InterPro" id="IPR057326">
    <property type="entry name" value="KR_dom"/>
</dbReference>
<evidence type="ECO:0000313" key="19">
    <source>
        <dbReference type="Proteomes" id="UP000018001"/>
    </source>
</evidence>
<name>V5FPD2_BYSSN</name>
<proteinExistence type="inferred from homology"/>
<organism evidence="18 19">
    <name type="scientific">Byssochlamys spectabilis (strain No. 5 / NBRC 109023)</name>
    <name type="common">Paecilomyces variotii</name>
    <dbReference type="NCBI Taxonomy" id="1356009"/>
    <lineage>
        <taxon>Eukaryota</taxon>
        <taxon>Fungi</taxon>
        <taxon>Dikarya</taxon>
        <taxon>Ascomycota</taxon>
        <taxon>Pezizomycotina</taxon>
        <taxon>Eurotiomycetes</taxon>
        <taxon>Eurotiomycetidae</taxon>
        <taxon>Eurotiales</taxon>
        <taxon>Thermoascaceae</taxon>
        <taxon>Paecilomyces</taxon>
    </lineage>
</organism>
<dbReference type="CDD" id="cd08939">
    <property type="entry name" value="KDSR-like_SDR_c"/>
    <property type="match status" value="1"/>
</dbReference>
<reference evidence="19" key="1">
    <citation type="journal article" date="2014" name="Genome Announc.">
        <title>Draft genome sequence of the formaldehyde-resistant fungus Byssochlamys spectabilis No. 5 (anamorph Paecilomyces variotii No. 5) (NBRC109023).</title>
        <authorList>
            <person name="Oka T."/>
            <person name="Ekino K."/>
            <person name="Fukuda K."/>
            <person name="Nomura Y."/>
        </authorList>
    </citation>
    <scope>NUCLEOTIDE SEQUENCE [LARGE SCALE GENOMIC DNA]</scope>
    <source>
        <strain evidence="19">No. 5 / NBRC 109023</strain>
    </source>
</reference>
<dbReference type="FunFam" id="3.40.50.720:FF:000456">
    <property type="entry name" value="3-ketodihydrosphingosine reductase tsc10"/>
    <property type="match status" value="1"/>
</dbReference>
<gene>
    <name evidence="18" type="ORF">PVAR5_8602</name>
</gene>
<comment type="pathway">
    <text evidence="3">Sphingolipid metabolism.</text>
</comment>
<keyword evidence="5" id="KW-0812">Transmembrane</keyword>
<dbReference type="PANTHER" id="PTHR43550:SF3">
    <property type="entry name" value="3-KETODIHYDROSPHINGOSINE REDUCTASE"/>
    <property type="match status" value="1"/>
</dbReference>
<evidence type="ECO:0000256" key="2">
    <source>
        <dbReference type="ARBA" id="ARBA00004760"/>
    </source>
</evidence>
<evidence type="ECO:0000256" key="16">
    <source>
        <dbReference type="ARBA" id="ARBA00048930"/>
    </source>
</evidence>
<keyword evidence="7" id="KW-0256">Endoplasmic reticulum</keyword>
<evidence type="ECO:0000256" key="3">
    <source>
        <dbReference type="ARBA" id="ARBA00004991"/>
    </source>
</evidence>
<evidence type="ECO:0000256" key="14">
    <source>
        <dbReference type="ARBA" id="ARBA00026112"/>
    </source>
</evidence>
<evidence type="ECO:0000256" key="5">
    <source>
        <dbReference type="ARBA" id="ARBA00022692"/>
    </source>
</evidence>
<dbReference type="GO" id="GO:0047560">
    <property type="term" value="F:3-dehydrosphinganine reductase activity"/>
    <property type="evidence" value="ECO:0007669"/>
    <property type="project" value="UniProtKB-EC"/>
</dbReference>
<dbReference type="PANTHER" id="PTHR43550">
    <property type="entry name" value="3-KETODIHYDROSPHINGOSINE REDUCTASE"/>
    <property type="match status" value="1"/>
</dbReference>
<accession>V5FPD2</accession>
<keyword evidence="11" id="KW-0560">Oxidoreductase</keyword>
<dbReference type="SUPFAM" id="SSF51735">
    <property type="entry name" value="NAD(P)-binding Rossmann-fold domains"/>
    <property type="match status" value="1"/>
</dbReference>
<keyword evidence="6" id="KW-0547">Nucleotide-binding</keyword>
<dbReference type="GO" id="GO:0006666">
    <property type="term" value="P:3-keto-sphinganine metabolic process"/>
    <property type="evidence" value="ECO:0007669"/>
    <property type="project" value="InterPro"/>
</dbReference>
<feature type="domain" description="Ketoreductase" evidence="17">
    <location>
        <begin position="15"/>
        <end position="168"/>
    </location>
</feature>
<dbReference type="EMBL" id="BAUL01000333">
    <property type="protein sequence ID" value="GAD99874.1"/>
    <property type="molecule type" value="Genomic_DNA"/>
</dbReference>
<evidence type="ECO:0000256" key="1">
    <source>
        <dbReference type="ARBA" id="ARBA00004586"/>
    </source>
</evidence>
<evidence type="ECO:0000256" key="8">
    <source>
        <dbReference type="ARBA" id="ARBA00022857"/>
    </source>
</evidence>